<dbReference type="STRING" id="1246581.A0A2H9TI86"/>
<dbReference type="Pfam" id="PF00289">
    <property type="entry name" value="Biotin_carb_N"/>
    <property type="match status" value="1"/>
</dbReference>
<evidence type="ECO:0000256" key="2">
    <source>
        <dbReference type="ARBA" id="ARBA00022598"/>
    </source>
</evidence>
<dbReference type="GO" id="GO:0006629">
    <property type="term" value="P:lipid metabolic process"/>
    <property type="evidence" value="ECO:0007669"/>
    <property type="project" value="UniProtKB-KW"/>
</dbReference>
<dbReference type="PROSITE" id="PS00867">
    <property type="entry name" value="CPSASE_2"/>
    <property type="match status" value="1"/>
</dbReference>
<reference evidence="11 12" key="1">
    <citation type="submission" date="2016-10" db="EMBL/GenBank/DDBJ databases">
        <title>The genome of Paramicrosporidium saccamoebae is the missing link in understanding Cryptomycota and Microsporidia evolution.</title>
        <authorList>
            <person name="Quandt C.A."/>
            <person name="Beaudet D."/>
            <person name="Corsaro D."/>
            <person name="Michel R."/>
            <person name="Corradi N."/>
            <person name="James T."/>
        </authorList>
    </citation>
    <scope>NUCLEOTIDE SEQUENCE [LARGE SCALE GENOMIC DNA]</scope>
    <source>
        <strain evidence="11 12">KSL3</strain>
    </source>
</reference>
<proteinExistence type="predicted"/>
<dbReference type="PROSITE" id="PS50975">
    <property type="entry name" value="ATP_GRASP"/>
    <property type="match status" value="1"/>
</dbReference>
<dbReference type="FunFam" id="2.40.50.100:FF:000003">
    <property type="entry name" value="Acetyl-CoA carboxylase biotin carboxyl carrier protein"/>
    <property type="match status" value="1"/>
</dbReference>
<dbReference type="InterPro" id="IPR005481">
    <property type="entry name" value="BC-like_N"/>
</dbReference>
<dbReference type="InterPro" id="IPR011054">
    <property type="entry name" value="Rudment_hybrid_motif"/>
</dbReference>
<dbReference type="PANTHER" id="PTHR18866">
    <property type="entry name" value="CARBOXYLASE:PYRUVATE/ACETYL-COA/PROPIONYL-COA CARBOXYLASE"/>
    <property type="match status" value="1"/>
</dbReference>
<protein>
    <submittedName>
        <fullName evidence="11">Uncharacterized protein</fullName>
    </submittedName>
</protein>
<dbReference type="AlphaFoldDB" id="A0A2H9TI86"/>
<dbReference type="CDD" id="cd06850">
    <property type="entry name" value="biotinyl_domain"/>
    <property type="match status" value="1"/>
</dbReference>
<evidence type="ECO:0000256" key="6">
    <source>
        <dbReference type="ARBA" id="ARBA00023267"/>
    </source>
</evidence>
<dbReference type="InterPro" id="IPR005479">
    <property type="entry name" value="CPAse_ATP-bd"/>
</dbReference>
<dbReference type="SMART" id="SM00878">
    <property type="entry name" value="Biotin_carb_C"/>
    <property type="match status" value="1"/>
</dbReference>
<comment type="caution">
    <text evidence="11">The sequence shown here is derived from an EMBL/GenBank/DDBJ whole genome shotgun (WGS) entry which is preliminary data.</text>
</comment>
<keyword evidence="3 7" id="KW-0547">Nucleotide-binding</keyword>
<evidence type="ECO:0000259" key="8">
    <source>
        <dbReference type="PROSITE" id="PS50968"/>
    </source>
</evidence>
<dbReference type="GO" id="GO:0046872">
    <property type="term" value="F:metal ion binding"/>
    <property type="evidence" value="ECO:0007669"/>
    <property type="project" value="InterPro"/>
</dbReference>
<keyword evidence="6" id="KW-0092">Biotin</keyword>
<evidence type="ECO:0000256" key="5">
    <source>
        <dbReference type="ARBA" id="ARBA00023098"/>
    </source>
</evidence>
<dbReference type="OrthoDB" id="196847at2759"/>
<dbReference type="SUPFAM" id="SSF51246">
    <property type="entry name" value="Rudiment single hybrid motif"/>
    <property type="match status" value="1"/>
</dbReference>
<evidence type="ECO:0000259" key="10">
    <source>
        <dbReference type="PROSITE" id="PS50979"/>
    </source>
</evidence>
<feature type="domain" description="Lipoyl-binding" evidence="8">
    <location>
        <begin position="515"/>
        <end position="591"/>
    </location>
</feature>
<dbReference type="InterPro" id="IPR005482">
    <property type="entry name" value="Biotin_COase_C"/>
</dbReference>
<keyword evidence="5" id="KW-0443">Lipid metabolism</keyword>
<dbReference type="EMBL" id="MTSL01000174">
    <property type="protein sequence ID" value="PJF17458.1"/>
    <property type="molecule type" value="Genomic_DNA"/>
</dbReference>
<dbReference type="InterPro" id="IPR000089">
    <property type="entry name" value="Biotin_lipoyl"/>
</dbReference>
<gene>
    <name evidence="11" type="ORF">PSACC_02764</name>
</gene>
<dbReference type="Pfam" id="PF02786">
    <property type="entry name" value="CPSase_L_D2"/>
    <property type="match status" value="1"/>
</dbReference>
<feature type="domain" description="Biotin carboxylation" evidence="10">
    <location>
        <begin position="1"/>
        <end position="379"/>
    </location>
</feature>
<dbReference type="InterPro" id="IPR050856">
    <property type="entry name" value="Biotin_carboxylase_complex"/>
</dbReference>
<dbReference type="Pfam" id="PF00364">
    <property type="entry name" value="Biotin_lipoyl"/>
    <property type="match status" value="1"/>
</dbReference>
<dbReference type="GO" id="GO:0005739">
    <property type="term" value="C:mitochondrion"/>
    <property type="evidence" value="ECO:0007669"/>
    <property type="project" value="TreeGrafter"/>
</dbReference>
<evidence type="ECO:0000256" key="1">
    <source>
        <dbReference type="ARBA" id="ARBA00001953"/>
    </source>
</evidence>
<dbReference type="SUPFAM" id="SSF52440">
    <property type="entry name" value="PreATP-grasp domain"/>
    <property type="match status" value="1"/>
</dbReference>
<name>A0A2H9TI86_9FUNG</name>
<dbReference type="InterPro" id="IPR011053">
    <property type="entry name" value="Single_hybrid_motif"/>
</dbReference>
<keyword evidence="2" id="KW-0436">Ligase</keyword>
<dbReference type="Proteomes" id="UP000240830">
    <property type="component" value="Unassembled WGS sequence"/>
</dbReference>
<dbReference type="InterPro" id="IPR011764">
    <property type="entry name" value="Biotin_carboxylation_dom"/>
</dbReference>
<dbReference type="PROSITE" id="PS50968">
    <property type="entry name" value="BIOTINYL_LIPOYL"/>
    <property type="match status" value="1"/>
</dbReference>
<dbReference type="InterPro" id="IPR016185">
    <property type="entry name" value="PreATP-grasp_dom_sf"/>
</dbReference>
<dbReference type="InterPro" id="IPR011761">
    <property type="entry name" value="ATP-grasp"/>
</dbReference>
<dbReference type="PROSITE" id="PS50979">
    <property type="entry name" value="BC"/>
    <property type="match status" value="1"/>
</dbReference>
<evidence type="ECO:0000313" key="11">
    <source>
        <dbReference type="EMBL" id="PJF17458.1"/>
    </source>
</evidence>
<dbReference type="Pfam" id="PF18140">
    <property type="entry name" value="PCC_BT"/>
    <property type="match status" value="1"/>
</dbReference>
<dbReference type="SUPFAM" id="SSF51230">
    <property type="entry name" value="Single hybrid motif"/>
    <property type="match status" value="1"/>
</dbReference>
<dbReference type="Gene3D" id="3.30.700.30">
    <property type="match status" value="1"/>
</dbReference>
<evidence type="ECO:0000256" key="3">
    <source>
        <dbReference type="ARBA" id="ARBA00022741"/>
    </source>
</evidence>
<feature type="domain" description="ATP-grasp" evidence="9">
    <location>
        <begin position="58"/>
        <end position="248"/>
    </location>
</feature>
<keyword evidence="12" id="KW-1185">Reference proteome</keyword>
<sequence>MGIRTVAVYSEADSHSLHVEMADEAVCVVDNILGAIKQTGAQAVHPGYGFLSENFKFCQVLKDHGVVFIGPPVKAMAEMGDKIESKIIAKAAGVHTIPGFNGVVRDENHAIEIVAASESQASFGDDRLLLEKYVEEPRHIEIQILGDQHGNTVYLPERECSIQRRNQKVIEEAPSMAITPELWKVMGEQAVQLAKKVGYFSAGTVEFLVDKHKNFYFLEMNTRLQVEHPITEYVTGIDLVEQMIRVAANQKLRIKQSDVKVNGWAFESRVYAEDPKLFLPSIGRLLKYQEPLETGKAEIRCDSGIKEGSEISIYYDPLICKLCTHGPDRKTALDTMNRALDSYVIRGITHNIPVLREVLSQKRFKDGKITTKYLSEEFPGGFDGHQLSEAQIRWLTAVAAFVYNKQSRKSGHVSSRDEAVCVEISGLENTKIQVLSNEDGSYRIKVGDVESNLFVKGEWNASSPILRLLVDNQPLVAQFHGSPHLGRMIIQAWGTVYNIWVKTALEDTLSQYMPVRSSEASDRIVLAPMAGQMVSVSVKVGDTVREGAEIAVIEAMKMQNVLRAPKAGKVTAVNISPGQNVSADEPLIELEYL</sequence>
<evidence type="ECO:0000256" key="7">
    <source>
        <dbReference type="PROSITE-ProRule" id="PRU00409"/>
    </source>
</evidence>
<accession>A0A2H9TI86</accession>
<dbReference type="Gene3D" id="3.30.470.20">
    <property type="entry name" value="ATP-grasp fold, B domain"/>
    <property type="match status" value="1"/>
</dbReference>
<dbReference type="GO" id="GO:0005524">
    <property type="term" value="F:ATP binding"/>
    <property type="evidence" value="ECO:0007669"/>
    <property type="project" value="UniProtKB-UniRule"/>
</dbReference>
<dbReference type="Pfam" id="PF02785">
    <property type="entry name" value="Biotin_carb_C"/>
    <property type="match status" value="1"/>
</dbReference>
<organism evidence="11 12">
    <name type="scientific">Paramicrosporidium saccamoebae</name>
    <dbReference type="NCBI Taxonomy" id="1246581"/>
    <lineage>
        <taxon>Eukaryota</taxon>
        <taxon>Fungi</taxon>
        <taxon>Fungi incertae sedis</taxon>
        <taxon>Cryptomycota</taxon>
        <taxon>Cryptomycota incertae sedis</taxon>
        <taxon>Paramicrosporidium</taxon>
    </lineage>
</organism>
<dbReference type="PANTHER" id="PTHR18866:SF33">
    <property type="entry name" value="METHYLCROTONOYL-COA CARBOXYLASE SUBUNIT ALPHA, MITOCHONDRIAL-RELATED"/>
    <property type="match status" value="1"/>
</dbReference>
<dbReference type="InterPro" id="IPR041265">
    <property type="entry name" value="PCC_BT"/>
</dbReference>
<dbReference type="SUPFAM" id="SSF56059">
    <property type="entry name" value="Glutathione synthetase ATP-binding domain-like"/>
    <property type="match status" value="1"/>
</dbReference>
<dbReference type="Gene3D" id="2.40.50.100">
    <property type="match status" value="1"/>
</dbReference>
<dbReference type="GO" id="GO:0004658">
    <property type="term" value="F:propionyl-CoA carboxylase activity"/>
    <property type="evidence" value="ECO:0007669"/>
    <property type="project" value="TreeGrafter"/>
</dbReference>
<evidence type="ECO:0000259" key="9">
    <source>
        <dbReference type="PROSITE" id="PS50975"/>
    </source>
</evidence>
<keyword evidence="4 7" id="KW-0067">ATP-binding</keyword>
<comment type="cofactor">
    <cofactor evidence="1">
        <name>biotin</name>
        <dbReference type="ChEBI" id="CHEBI:57586"/>
    </cofactor>
</comment>
<evidence type="ECO:0000313" key="12">
    <source>
        <dbReference type="Proteomes" id="UP000240830"/>
    </source>
</evidence>
<evidence type="ECO:0000256" key="4">
    <source>
        <dbReference type="ARBA" id="ARBA00022840"/>
    </source>
</evidence>